<dbReference type="HOGENOM" id="CLU_2498812_0_0_1"/>
<dbReference type="Proteomes" id="UP000016932">
    <property type="component" value="Unassembled WGS sequence"/>
</dbReference>
<dbReference type="AlphaFoldDB" id="M3BAV8"/>
<gene>
    <name evidence="1" type="ORF">MYCFIDRAFT_172132</name>
</gene>
<organism evidence="1 2">
    <name type="scientific">Pseudocercospora fijiensis (strain CIRAD86)</name>
    <name type="common">Black leaf streak disease fungus</name>
    <name type="synonym">Mycosphaerella fijiensis</name>
    <dbReference type="NCBI Taxonomy" id="383855"/>
    <lineage>
        <taxon>Eukaryota</taxon>
        <taxon>Fungi</taxon>
        <taxon>Dikarya</taxon>
        <taxon>Ascomycota</taxon>
        <taxon>Pezizomycotina</taxon>
        <taxon>Dothideomycetes</taxon>
        <taxon>Dothideomycetidae</taxon>
        <taxon>Mycosphaerellales</taxon>
        <taxon>Mycosphaerellaceae</taxon>
        <taxon>Pseudocercospora</taxon>
    </lineage>
</organism>
<keyword evidence="2" id="KW-1185">Reference proteome</keyword>
<name>M3BAV8_PSEFD</name>
<sequence>MLVDVPILGLITEKRRRKGETRERGKDCGTFRVETSLRPVISLLPRSTLTSTRNSIDGLRKKIIGSAAANLDTAATARENPKISQK</sequence>
<dbReference type="RefSeq" id="XP_007923665.1">
    <property type="nucleotide sequence ID" value="XM_007925474.1"/>
</dbReference>
<accession>M3BAV8</accession>
<dbReference type="KEGG" id="pfj:MYCFIDRAFT_172132"/>
<dbReference type="VEuPathDB" id="FungiDB:MYCFIDRAFT_172132"/>
<evidence type="ECO:0000313" key="2">
    <source>
        <dbReference type="Proteomes" id="UP000016932"/>
    </source>
</evidence>
<dbReference type="EMBL" id="KB446556">
    <property type="protein sequence ID" value="EME86363.1"/>
    <property type="molecule type" value="Genomic_DNA"/>
</dbReference>
<protein>
    <submittedName>
        <fullName evidence="1">Uncharacterized protein</fullName>
    </submittedName>
</protein>
<reference evidence="1 2" key="1">
    <citation type="journal article" date="2012" name="PLoS Pathog.">
        <title>Diverse lifestyles and strategies of plant pathogenesis encoded in the genomes of eighteen Dothideomycetes fungi.</title>
        <authorList>
            <person name="Ohm R.A."/>
            <person name="Feau N."/>
            <person name="Henrissat B."/>
            <person name="Schoch C.L."/>
            <person name="Horwitz B.A."/>
            <person name="Barry K.W."/>
            <person name="Condon B.J."/>
            <person name="Copeland A.C."/>
            <person name="Dhillon B."/>
            <person name="Glaser F."/>
            <person name="Hesse C.N."/>
            <person name="Kosti I."/>
            <person name="LaButti K."/>
            <person name="Lindquist E.A."/>
            <person name="Lucas S."/>
            <person name="Salamov A.A."/>
            <person name="Bradshaw R.E."/>
            <person name="Ciuffetti L."/>
            <person name="Hamelin R.C."/>
            <person name="Kema G.H.J."/>
            <person name="Lawrence C."/>
            <person name="Scott J.A."/>
            <person name="Spatafora J.W."/>
            <person name="Turgeon B.G."/>
            <person name="de Wit P.J.G.M."/>
            <person name="Zhong S."/>
            <person name="Goodwin S.B."/>
            <person name="Grigoriev I.V."/>
        </authorList>
    </citation>
    <scope>NUCLEOTIDE SEQUENCE [LARGE SCALE GENOMIC DNA]</scope>
    <source>
        <strain evidence="1 2">CIRAD86</strain>
    </source>
</reference>
<evidence type="ECO:0000313" key="1">
    <source>
        <dbReference type="EMBL" id="EME86363.1"/>
    </source>
</evidence>
<dbReference type="GeneID" id="19332752"/>
<proteinExistence type="predicted"/>